<evidence type="ECO:0000313" key="2">
    <source>
        <dbReference type="Proteomes" id="UP000321820"/>
    </source>
</evidence>
<sequence>MQASSADAFVDSMGVVTHMTYDNTPYYTNWPKVLTYLQNLGIRHVRDGYFNPNWGAPLTTRHQQLAQSGIRTNYVVPYDPAITSQSIQKLASVNKDMELLEAPNECDVAGNCGASVTTSMANMIAFTPVVRSAGTALNIPVLGPSFAAYETYGTVGNISSLMTHNNLHIYFGGRNPGSAGWGGLDAQGNAYGSIPFWLDQANLDAPGLPSLVSETGYLSFPGNPTPYTIPTDVEESYIPRTYALSFLNGVHRTYVYELLEEVNSPGYGLIDGNMNPRPAYYAIQNLIANLSDPGPSFTPGTLPYAITGGDANVRKLLLQKHDGSFWLLLWSEQSSYDPVNCLYLPVTPQQVTLSLGGTYYTPNIGTFDTTGHLNWSSTRTTNQTVPLTISDQITIVKILPL</sequence>
<gene>
    <name evidence="1" type="ORF">FTW19_09060</name>
</gene>
<dbReference type="RefSeq" id="WP_147647320.1">
    <property type="nucleotide sequence ID" value="NZ_CP042806.1"/>
</dbReference>
<name>A0A5B9E7R9_9BACT</name>
<evidence type="ECO:0000313" key="1">
    <source>
        <dbReference type="EMBL" id="QEE28128.1"/>
    </source>
</evidence>
<dbReference type="InterPro" id="IPR017853">
    <property type="entry name" value="GH"/>
</dbReference>
<organism evidence="1 2">
    <name type="scientific">Terriglobus albidus</name>
    <dbReference type="NCBI Taxonomy" id="1592106"/>
    <lineage>
        <taxon>Bacteria</taxon>
        <taxon>Pseudomonadati</taxon>
        <taxon>Acidobacteriota</taxon>
        <taxon>Terriglobia</taxon>
        <taxon>Terriglobales</taxon>
        <taxon>Acidobacteriaceae</taxon>
        <taxon>Terriglobus</taxon>
    </lineage>
</organism>
<dbReference type="EMBL" id="CP042806">
    <property type="protein sequence ID" value="QEE28128.1"/>
    <property type="molecule type" value="Genomic_DNA"/>
</dbReference>
<reference evidence="1 2" key="1">
    <citation type="submission" date="2019-08" db="EMBL/GenBank/DDBJ databases">
        <title>Complete genome sequence of Terriglobus albidus strain ORNL.</title>
        <authorList>
            <person name="Podar M."/>
        </authorList>
    </citation>
    <scope>NUCLEOTIDE SEQUENCE [LARGE SCALE GENOMIC DNA]</scope>
    <source>
        <strain evidence="1 2">ORNL</strain>
    </source>
</reference>
<dbReference type="SUPFAM" id="SSF51445">
    <property type="entry name" value="(Trans)glycosidases"/>
    <property type="match status" value="1"/>
</dbReference>
<proteinExistence type="predicted"/>
<accession>A0A5B9E7R9</accession>
<dbReference type="OrthoDB" id="113296at2"/>
<dbReference type="KEGG" id="talb:FTW19_09060"/>
<keyword evidence="2" id="KW-1185">Reference proteome</keyword>
<dbReference type="AlphaFoldDB" id="A0A5B9E7R9"/>
<dbReference type="Gene3D" id="3.20.20.80">
    <property type="entry name" value="Glycosidases"/>
    <property type="match status" value="1"/>
</dbReference>
<dbReference type="Proteomes" id="UP000321820">
    <property type="component" value="Chromosome"/>
</dbReference>
<protein>
    <submittedName>
        <fullName evidence="1">Uncharacterized protein</fullName>
    </submittedName>
</protein>